<organism evidence="1 2">
    <name type="scientific">Paracoccus marinaquae</name>
    <dbReference type="NCBI Taxonomy" id="2841926"/>
    <lineage>
        <taxon>Bacteria</taxon>
        <taxon>Pseudomonadati</taxon>
        <taxon>Pseudomonadota</taxon>
        <taxon>Alphaproteobacteria</taxon>
        <taxon>Rhodobacterales</taxon>
        <taxon>Paracoccaceae</taxon>
        <taxon>Paracoccus</taxon>
    </lineage>
</organism>
<evidence type="ECO:0000313" key="1">
    <source>
        <dbReference type="EMBL" id="MBU3031600.1"/>
    </source>
</evidence>
<dbReference type="EMBL" id="JAHKNG010000035">
    <property type="protein sequence ID" value="MBU3031600.1"/>
    <property type="molecule type" value="Genomic_DNA"/>
</dbReference>
<dbReference type="RefSeq" id="WP_216034257.1">
    <property type="nucleotide sequence ID" value="NZ_JAHKNG010000035.1"/>
</dbReference>
<dbReference type="Proteomes" id="UP001166191">
    <property type="component" value="Unassembled WGS sequence"/>
</dbReference>
<keyword evidence="2" id="KW-1185">Reference proteome</keyword>
<protein>
    <submittedName>
        <fullName evidence="1">Uncharacterized protein</fullName>
    </submittedName>
</protein>
<accession>A0ABS6APQ3</accession>
<comment type="caution">
    <text evidence="1">The sequence shown here is derived from an EMBL/GenBank/DDBJ whole genome shotgun (WGS) entry which is preliminary data.</text>
</comment>
<reference evidence="1" key="1">
    <citation type="submission" date="2021-06" db="EMBL/GenBank/DDBJ databases">
        <title>Paracoccus bacterium XHP0099 sp. nov., isolated from the surface waters of the Yellow Sea.</title>
        <authorList>
            <person name="Xue H."/>
            <person name="Zhang D."/>
        </authorList>
    </citation>
    <scope>NUCLEOTIDE SEQUENCE</scope>
    <source>
        <strain evidence="1">XHP0099</strain>
    </source>
</reference>
<proteinExistence type="predicted"/>
<sequence length="254" mass="28076">MNTTNAVSELCELVVRVEPSSTRENELDCLVELRLASGDLDLGDETCEISISKLTLSLDIEGASPVPESRYGESRRPPTSEMDRVITQKNHVAKGFKASANATVDITGPSLGASASGEMHVSVQRETTLTSHDLLVHNLVKALPNLRWEVREADDSPLNGTYLESDSLVRFARAERANRTTVLARATVRQRDVAIAQVAKDKRSLRYFERFSRTQRRLMDIFISKSIDSALRGTGKYVGEITLSSANIQLPDEE</sequence>
<evidence type="ECO:0000313" key="2">
    <source>
        <dbReference type="Proteomes" id="UP001166191"/>
    </source>
</evidence>
<gene>
    <name evidence="1" type="ORF">KNW02_15910</name>
</gene>
<name>A0ABS6APQ3_9RHOB</name>